<keyword evidence="1" id="KW-0418">Kinase</keyword>
<accession>G7THP6</accession>
<dbReference type="HOGENOM" id="CLU_3142246_0_0_6"/>
<dbReference type="GO" id="GO:0016301">
    <property type="term" value="F:kinase activity"/>
    <property type="evidence" value="ECO:0007669"/>
    <property type="project" value="UniProtKB-KW"/>
</dbReference>
<name>G7THP6_XANOB</name>
<gene>
    <name evidence="1" type="ORF">XOC_3942</name>
</gene>
<dbReference type="Proteomes" id="UP000008851">
    <property type="component" value="Chromosome"/>
</dbReference>
<dbReference type="AlphaFoldDB" id="G7THP6"/>
<keyword evidence="1" id="KW-0808">Transferase</keyword>
<sequence length="49" mass="5558">MRRTPNGAAPGLILAARQLRNDRLVRLFESFLEYRTCIGRVIVQTIVTA</sequence>
<protein>
    <submittedName>
        <fullName evidence="1">Two-component system sensor histidine kinase-response regulator hybrid protein</fullName>
    </submittedName>
</protein>
<evidence type="ECO:0000313" key="1">
    <source>
        <dbReference type="EMBL" id="AEQ98031.1"/>
    </source>
</evidence>
<reference evidence="1 2" key="1">
    <citation type="journal article" date="2011" name="J. Bacteriol.">
        <title>Two new complete genome sequences offer insight into host and tissue specificity of plant pathogenic Xanthomonas spp.</title>
        <authorList>
            <person name="Bogdanove A.J."/>
            <person name="Koebnik R."/>
            <person name="Lu H."/>
            <person name="Furutani A."/>
            <person name="Angiuoli S.V."/>
            <person name="Patil P.B."/>
            <person name="Van Sluys M.A."/>
            <person name="Ryan R.P."/>
            <person name="Meyer D.F."/>
            <person name="Han S.W."/>
            <person name="Aparna G."/>
            <person name="Rajaram M."/>
            <person name="Delcher A.L."/>
            <person name="Phillippy A.M."/>
            <person name="Puiu D."/>
            <person name="Schatz M.C."/>
            <person name="Shumway M."/>
            <person name="Sommer D.D."/>
            <person name="Trapnell C."/>
            <person name="Benahmed F."/>
            <person name="Dimitrov G."/>
            <person name="Madupu R."/>
            <person name="Radune D."/>
            <person name="Sullivan S."/>
            <person name="Jha G."/>
            <person name="Ishihara H."/>
            <person name="Lee S.W."/>
            <person name="Pandey A."/>
            <person name="Sharma V."/>
            <person name="Sriariyanun M."/>
            <person name="Szurek B."/>
            <person name="Vera-Cruz C.M."/>
            <person name="Dorman K.S."/>
            <person name="Ronald P.C."/>
            <person name="Verdier V."/>
            <person name="Dow J.M."/>
            <person name="Sonti R.V."/>
            <person name="Tsuge S."/>
            <person name="Brendel V.P."/>
            <person name="Rabinowicz P.D."/>
            <person name="Leach J.E."/>
            <person name="White F.F."/>
            <person name="Salzberg S.L."/>
        </authorList>
    </citation>
    <scope>NUCLEOTIDE SEQUENCE [LARGE SCALE GENOMIC DNA]</scope>
    <source>
        <strain evidence="1 2">BLS256</strain>
    </source>
</reference>
<organism evidence="1 2">
    <name type="scientific">Xanthomonas oryzae pv. oryzicola (strain BLS256)</name>
    <dbReference type="NCBI Taxonomy" id="383407"/>
    <lineage>
        <taxon>Bacteria</taxon>
        <taxon>Pseudomonadati</taxon>
        <taxon>Pseudomonadota</taxon>
        <taxon>Gammaproteobacteria</taxon>
        <taxon>Lysobacterales</taxon>
        <taxon>Lysobacteraceae</taxon>
        <taxon>Xanthomonas</taxon>
    </lineage>
</organism>
<proteinExistence type="predicted"/>
<evidence type="ECO:0000313" key="2">
    <source>
        <dbReference type="Proteomes" id="UP000008851"/>
    </source>
</evidence>
<dbReference type="KEGG" id="xor:XOC_3942"/>
<dbReference type="EMBL" id="CP003057">
    <property type="protein sequence ID" value="AEQ98031.1"/>
    <property type="molecule type" value="Genomic_DNA"/>
</dbReference>